<protein>
    <submittedName>
        <fullName evidence="1">Uncharacterized protein</fullName>
    </submittedName>
</protein>
<reference evidence="1 2" key="1">
    <citation type="journal article" date="2024" name="J Genomics">
        <title>Draft genome sequencing and assembly of Favolaschia claudopus CIRM-BRFM 2984 isolated from oak limbs.</title>
        <authorList>
            <person name="Navarro D."/>
            <person name="Drula E."/>
            <person name="Chaduli D."/>
            <person name="Cazenave R."/>
            <person name="Ahrendt S."/>
            <person name="Wang J."/>
            <person name="Lipzen A."/>
            <person name="Daum C."/>
            <person name="Barry K."/>
            <person name="Grigoriev I.V."/>
            <person name="Favel A."/>
            <person name="Rosso M.N."/>
            <person name="Martin F."/>
        </authorList>
    </citation>
    <scope>NUCLEOTIDE SEQUENCE [LARGE SCALE GENOMIC DNA]</scope>
    <source>
        <strain evidence="1 2">CIRM-BRFM 2984</strain>
    </source>
</reference>
<keyword evidence="2" id="KW-1185">Reference proteome</keyword>
<organism evidence="1 2">
    <name type="scientific">Favolaschia claudopus</name>
    <dbReference type="NCBI Taxonomy" id="2862362"/>
    <lineage>
        <taxon>Eukaryota</taxon>
        <taxon>Fungi</taxon>
        <taxon>Dikarya</taxon>
        <taxon>Basidiomycota</taxon>
        <taxon>Agaricomycotina</taxon>
        <taxon>Agaricomycetes</taxon>
        <taxon>Agaricomycetidae</taxon>
        <taxon>Agaricales</taxon>
        <taxon>Marasmiineae</taxon>
        <taxon>Mycenaceae</taxon>
        <taxon>Favolaschia</taxon>
    </lineage>
</organism>
<sequence>MKIFTVKHYQDIAASSYFAPHPASFSKVTTRPSPTIVYIGARTAVTRSCTARTLLNLASRTAFGIGPIATSTLLQAQSAPQPGIRKGSDVGETPSNCRFSPKFAAPHFVDLPLGENGNFPTPTAARGFPLAAEAHRVVLSARRGGPLRGRPQRDVASDRHKFAANAGTSRRECGVSREWATSEAARVLVELKGTELTRAEHSYACERRAAQKKKIFCSDCSVSGQTSPEGILTGPQTSAWNGVEVAATADDECGNRAVAGAGAAACPAK</sequence>
<comment type="caution">
    <text evidence="1">The sequence shown here is derived from an EMBL/GenBank/DDBJ whole genome shotgun (WGS) entry which is preliminary data.</text>
</comment>
<name>A0AAW0A7D9_9AGAR</name>
<accession>A0AAW0A7D9</accession>
<dbReference type="Proteomes" id="UP001362999">
    <property type="component" value="Unassembled WGS sequence"/>
</dbReference>
<proteinExistence type="predicted"/>
<evidence type="ECO:0000313" key="1">
    <source>
        <dbReference type="EMBL" id="KAK7002060.1"/>
    </source>
</evidence>
<dbReference type="AlphaFoldDB" id="A0AAW0A7D9"/>
<gene>
    <name evidence="1" type="ORF">R3P38DRAFT_3367668</name>
</gene>
<dbReference type="EMBL" id="JAWWNJ010000080">
    <property type="protein sequence ID" value="KAK7002060.1"/>
    <property type="molecule type" value="Genomic_DNA"/>
</dbReference>
<evidence type="ECO:0000313" key="2">
    <source>
        <dbReference type="Proteomes" id="UP001362999"/>
    </source>
</evidence>